<dbReference type="EMBL" id="JAUIZM010000001">
    <property type="protein sequence ID" value="KAK1405520.1"/>
    <property type="molecule type" value="Genomic_DNA"/>
</dbReference>
<feature type="region of interest" description="Disordered" evidence="1">
    <location>
        <begin position="1"/>
        <end position="45"/>
    </location>
</feature>
<dbReference type="AlphaFoldDB" id="A0AAD8JPE3"/>
<comment type="caution">
    <text evidence="2">The sequence shown here is derived from an EMBL/GenBank/DDBJ whole genome shotgun (WGS) entry which is preliminary data.</text>
</comment>
<feature type="compositionally biased region" description="Basic residues" evidence="1">
    <location>
        <begin position="25"/>
        <end position="41"/>
    </location>
</feature>
<protein>
    <submittedName>
        <fullName evidence="2">Uncharacterized protein</fullName>
    </submittedName>
</protein>
<name>A0AAD8JPE3_9APIA</name>
<dbReference type="Proteomes" id="UP001237642">
    <property type="component" value="Unassembled WGS sequence"/>
</dbReference>
<sequence length="132" mass="15152">MKPESSMSCSTRKRKNQSKDDNGGHVKKRKQQHTTLKNKNKNKGDMVKVQAEHLEELLASHERNHLINNKNQVVPLHSLEVKVVGLFFYEDGSMVEFSQLVGKKIILLVENDRGLCSQLQAYQKLDSRDVPR</sequence>
<organism evidence="2 3">
    <name type="scientific">Heracleum sosnowskyi</name>
    <dbReference type="NCBI Taxonomy" id="360622"/>
    <lineage>
        <taxon>Eukaryota</taxon>
        <taxon>Viridiplantae</taxon>
        <taxon>Streptophyta</taxon>
        <taxon>Embryophyta</taxon>
        <taxon>Tracheophyta</taxon>
        <taxon>Spermatophyta</taxon>
        <taxon>Magnoliopsida</taxon>
        <taxon>eudicotyledons</taxon>
        <taxon>Gunneridae</taxon>
        <taxon>Pentapetalae</taxon>
        <taxon>asterids</taxon>
        <taxon>campanulids</taxon>
        <taxon>Apiales</taxon>
        <taxon>Apiaceae</taxon>
        <taxon>Apioideae</taxon>
        <taxon>apioid superclade</taxon>
        <taxon>Tordylieae</taxon>
        <taxon>Tordyliinae</taxon>
        <taxon>Heracleum</taxon>
    </lineage>
</organism>
<evidence type="ECO:0000256" key="1">
    <source>
        <dbReference type="SAM" id="MobiDB-lite"/>
    </source>
</evidence>
<evidence type="ECO:0000313" key="3">
    <source>
        <dbReference type="Proteomes" id="UP001237642"/>
    </source>
</evidence>
<reference evidence="2" key="1">
    <citation type="submission" date="2023-02" db="EMBL/GenBank/DDBJ databases">
        <title>Genome of toxic invasive species Heracleum sosnowskyi carries increased number of genes despite the absence of recent whole-genome duplications.</title>
        <authorList>
            <person name="Schelkunov M."/>
            <person name="Shtratnikova V."/>
            <person name="Makarenko M."/>
            <person name="Klepikova A."/>
            <person name="Omelchenko D."/>
            <person name="Novikova G."/>
            <person name="Obukhova E."/>
            <person name="Bogdanov V."/>
            <person name="Penin A."/>
            <person name="Logacheva M."/>
        </authorList>
    </citation>
    <scope>NUCLEOTIDE SEQUENCE</scope>
    <source>
        <strain evidence="2">Hsosn_3</strain>
        <tissue evidence="2">Leaf</tissue>
    </source>
</reference>
<accession>A0AAD8JPE3</accession>
<feature type="compositionally biased region" description="Polar residues" evidence="1">
    <location>
        <begin position="1"/>
        <end position="10"/>
    </location>
</feature>
<reference evidence="2" key="2">
    <citation type="submission" date="2023-05" db="EMBL/GenBank/DDBJ databases">
        <authorList>
            <person name="Schelkunov M.I."/>
        </authorList>
    </citation>
    <scope>NUCLEOTIDE SEQUENCE</scope>
    <source>
        <strain evidence="2">Hsosn_3</strain>
        <tissue evidence="2">Leaf</tissue>
    </source>
</reference>
<evidence type="ECO:0000313" key="2">
    <source>
        <dbReference type="EMBL" id="KAK1405520.1"/>
    </source>
</evidence>
<gene>
    <name evidence="2" type="ORF">POM88_005125</name>
</gene>
<proteinExistence type="predicted"/>
<keyword evidence="3" id="KW-1185">Reference proteome</keyword>